<evidence type="ECO:0000256" key="4">
    <source>
        <dbReference type="ARBA" id="ARBA00023098"/>
    </source>
</evidence>
<dbReference type="Pfam" id="PF02353">
    <property type="entry name" value="CMAS"/>
    <property type="match status" value="1"/>
</dbReference>
<dbReference type="PANTHER" id="PTHR43667:SF1">
    <property type="entry name" value="CYCLOPROPANE-FATTY-ACYL-PHOSPHOLIPID SYNTHASE"/>
    <property type="match status" value="1"/>
</dbReference>
<evidence type="ECO:0000256" key="2">
    <source>
        <dbReference type="ARBA" id="ARBA00022679"/>
    </source>
</evidence>
<dbReference type="GO" id="GO:0032259">
    <property type="term" value="P:methylation"/>
    <property type="evidence" value="ECO:0007669"/>
    <property type="project" value="UniProtKB-KW"/>
</dbReference>
<accession>A0A382VQS5</accession>
<organism evidence="5">
    <name type="scientific">marine metagenome</name>
    <dbReference type="NCBI Taxonomy" id="408172"/>
    <lineage>
        <taxon>unclassified sequences</taxon>
        <taxon>metagenomes</taxon>
        <taxon>ecological metagenomes</taxon>
    </lineage>
</organism>
<dbReference type="GO" id="GO:0006629">
    <property type="term" value="P:lipid metabolic process"/>
    <property type="evidence" value="ECO:0007669"/>
    <property type="project" value="UniProtKB-KW"/>
</dbReference>
<evidence type="ECO:0000313" key="5">
    <source>
        <dbReference type="EMBL" id="SVD48877.1"/>
    </source>
</evidence>
<feature type="non-terminal residue" evidence="5">
    <location>
        <position position="171"/>
    </location>
</feature>
<reference evidence="5" key="1">
    <citation type="submission" date="2018-05" db="EMBL/GenBank/DDBJ databases">
        <authorList>
            <person name="Lanie J.A."/>
            <person name="Ng W.-L."/>
            <person name="Kazmierczak K.M."/>
            <person name="Andrzejewski T.M."/>
            <person name="Davidsen T.M."/>
            <person name="Wayne K.J."/>
            <person name="Tettelin H."/>
            <person name="Glass J.I."/>
            <person name="Rusch D."/>
            <person name="Podicherti R."/>
            <person name="Tsui H.-C.T."/>
            <person name="Winkler M.E."/>
        </authorList>
    </citation>
    <scope>NUCLEOTIDE SEQUENCE</scope>
</reference>
<dbReference type="InterPro" id="IPR050723">
    <property type="entry name" value="CFA/CMAS"/>
</dbReference>
<protein>
    <recommendedName>
        <fullName evidence="6">Cyclopropane-fatty-acyl-phospholipid synthase</fullName>
    </recommendedName>
</protein>
<dbReference type="PANTHER" id="PTHR43667">
    <property type="entry name" value="CYCLOPROPANE-FATTY-ACYL-PHOSPHOLIPID SYNTHASE"/>
    <property type="match status" value="1"/>
</dbReference>
<dbReference type="InterPro" id="IPR029063">
    <property type="entry name" value="SAM-dependent_MTases_sf"/>
</dbReference>
<keyword evidence="1" id="KW-0489">Methyltransferase</keyword>
<evidence type="ECO:0000256" key="3">
    <source>
        <dbReference type="ARBA" id="ARBA00022691"/>
    </source>
</evidence>
<keyword evidence="3" id="KW-0949">S-adenosyl-L-methionine</keyword>
<evidence type="ECO:0008006" key="6">
    <source>
        <dbReference type="Google" id="ProtNLM"/>
    </source>
</evidence>
<name>A0A382VQS5_9ZZZZ</name>
<dbReference type="GO" id="GO:0008168">
    <property type="term" value="F:methyltransferase activity"/>
    <property type="evidence" value="ECO:0007669"/>
    <property type="project" value="UniProtKB-KW"/>
</dbReference>
<proteinExistence type="predicted"/>
<dbReference type="SUPFAM" id="SSF53335">
    <property type="entry name" value="S-adenosyl-L-methionine-dependent methyltransferases"/>
    <property type="match status" value="1"/>
</dbReference>
<gene>
    <name evidence="5" type="ORF">METZ01_LOCUS401731</name>
</gene>
<keyword evidence="4" id="KW-0443">Lipid metabolism</keyword>
<dbReference type="EMBL" id="UINC01153907">
    <property type="protein sequence ID" value="SVD48877.1"/>
    <property type="molecule type" value="Genomic_DNA"/>
</dbReference>
<sequence length="171" mass="19395">MVQDVVEGLLAQADVQVNGDRPWDLQVHDKGAYRRILVEGSVGLGETYMDGWWSCEAVDQLIAKLVLARLNKTVVPLSAKWTVLRSRLFNLQTRLGSRRVIDRHYEISPAVFMSFLDPYNQYTCGYFKDTSDLNVAQENKLDLICRKLHLTENDRVLDIGCGWGGFAKFAA</sequence>
<evidence type="ECO:0000256" key="1">
    <source>
        <dbReference type="ARBA" id="ARBA00022603"/>
    </source>
</evidence>
<keyword evidence="2" id="KW-0808">Transferase</keyword>
<dbReference type="AlphaFoldDB" id="A0A382VQS5"/>
<dbReference type="Gene3D" id="3.40.50.150">
    <property type="entry name" value="Vaccinia Virus protein VP39"/>
    <property type="match status" value="1"/>
</dbReference>